<feature type="compositionally biased region" description="Basic and acidic residues" evidence="5">
    <location>
        <begin position="535"/>
        <end position="546"/>
    </location>
</feature>
<dbReference type="Proteomes" id="UP000634136">
    <property type="component" value="Unassembled WGS sequence"/>
</dbReference>
<dbReference type="GO" id="GO:0008270">
    <property type="term" value="F:zinc ion binding"/>
    <property type="evidence" value="ECO:0007669"/>
    <property type="project" value="UniProtKB-KW"/>
</dbReference>
<organism evidence="7 8">
    <name type="scientific">Senna tora</name>
    <dbReference type="NCBI Taxonomy" id="362788"/>
    <lineage>
        <taxon>Eukaryota</taxon>
        <taxon>Viridiplantae</taxon>
        <taxon>Streptophyta</taxon>
        <taxon>Embryophyta</taxon>
        <taxon>Tracheophyta</taxon>
        <taxon>Spermatophyta</taxon>
        <taxon>Magnoliopsida</taxon>
        <taxon>eudicotyledons</taxon>
        <taxon>Gunneridae</taxon>
        <taxon>Pentapetalae</taxon>
        <taxon>rosids</taxon>
        <taxon>fabids</taxon>
        <taxon>Fabales</taxon>
        <taxon>Fabaceae</taxon>
        <taxon>Caesalpinioideae</taxon>
        <taxon>Cassia clade</taxon>
        <taxon>Senna</taxon>
    </lineage>
</organism>
<keyword evidence="2 4" id="KW-0863">Zinc-finger</keyword>
<dbReference type="OrthoDB" id="448399at2759"/>
<evidence type="ECO:0000256" key="4">
    <source>
        <dbReference type="PROSITE-ProRule" id="PRU00322"/>
    </source>
</evidence>
<feature type="region of interest" description="Disordered" evidence="5">
    <location>
        <begin position="55"/>
        <end position="74"/>
    </location>
</feature>
<gene>
    <name evidence="7" type="ORF">G2W53_040532</name>
</gene>
<evidence type="ECO:0000313" key="8">
    <source>
        <dbReference type="Proteomes" id="UP000634136"/>
    </source>
</evidence>
<accession>A0A834SDK4</accession>
<dbReference type="PROSITE" id="PS01358">
    <property type="entry name" value="ZF_RANBP2_1"/>
    <property type="match status" value="2"/>
</dbReference>
<feature type="domain" description="RanBP2-type" evidence="6">
    <location>
        <begin position="316"/>
        <end position="345"/>
    </location>
</feature>
<comment type="caution">
    <text evidence="7">The sequence shown here is derived from an EMBL/GenBank/DDBJ whole genome shotgun (WGS) entry which is preliminary data.</text>
</comment>
<evidence type="ECO:0000259" key="6">
    <source>
        <dbReference type="PROSITE" id="PS50199"/>
    </source>
</evidence>
<feature type="domain" description="RanBP2-type" evidence="6">
    <location>
        <begin position="283"/>
        <end position="312"/>
    </location>
</feature>
<feature type="region of interest" description="Disordered" evidence="5">
    <location>
        <begin position="491"/>
        <end position="521"/>
    </location>
</feature>
<dbReference type="InterPro" id="IPR001876">
    <property type="entry name" value="Znf_RanBP2"/>
</dbReference>
<dbReference type="SUPFAM" id="SSF90209">
    <property type="entry name" value="Ran binding protein zinc finger-like"/>
    <property type="match status" value="1"/>
</dbReference>
<feature type="compositionally biased region" description="Basic and acidic residues" evidence="5">
    <location>
        <begin position="562"/>
        <end position="574"/>
    </location>
</feature>
<dbReference type="SMART" id="SM00547">
    <property type="entry name" value="ZnF_RBZ"/>
    <property type="match status" value="2"/>
</dbReference>
<name>A0A834SDK4_9FABA</name>
<feature type="compositionally biased region" description="Low complexity" evidence="5">
    <location>
        <begin position="497"/>
        <end position="507"/>
    </location>
</feature>
<dbReference type="EMBL" id="JAAIUW010000013">
    <property type="protein sequence ID" value="KAF7801421.1"/>
    <property type="molecule type" value="Genomic_DNA"/>
</dbReference>
<dbReference type="PROSITE" id="PS50199">
    <property type="entry name" value="ZF_RANBP2_2"/>
    <property type="match status" value="2"/>
</dbReference>
<evidence type="ECO:0000313" key="7">
    <source>
        <dbReference type="EMBL" id="KAF7801421.1"/>
    </source>
</evidence>
<dbReference type="GO" id="GO:0005737">
    <property type="term" value="C:cytoplasm"/>
    <property type="evidence" value="ECO:0007669"/>
    <property type="project" value="TreeGrafter"/>
</dbReference>
<dbReference type="PANTHER" id="PTHR23111:SF30">
    <property type="entry name" value="ZINC FINGER PROTEIN VAR3, CHLOROPLASTIC"/>
    <property type="match status" value="1"/>
</dbReference>
<proteinExistence type="predicted"/>
<keyword evidence="3" id="KW-0862">Zinc</keyword>
<evidence type="ECO:0000256" key="2">
    <source>
        <dbReference type="ARBA" id="ARBA00022771"/>
    </source>
</evidence>
<dbReference type="Gene3D" id="4.10.1060.10">
    <property type="entry name" value="Zinc finger, RanBP2-type"/>
    <property type="match status" value="2"/>
</dbReference>
<dbReference type="PANTHER" id="PTHR23111">
    <property type="entry name" value="ZINC FINGER PROTEIN"/>
    <property type="match status" value="1"/>
</dbReference>
<dbReference type="AlphaFoldDB" id="A0A834SDK4"/>
<keyword evidence="8" id="KW-1185">Reference proteome</keyword>
<keyword evidence="1" id="KW-0479">Metal-binding</keyword>
<dbReference type="InterPro" id="IPR036443">
    <property type="entry name" value="Znf_RanBP2_sf"/>
</dbReference>
<feature type="compositionally biased region" description="Low complexity" evidence="5">
    <location>
        <begin position="55"/>
        <end position="70"/>
    </location>
</feature>
<evidence type="ECO:0000256" key="3">
    <source>
        <dbReference type="ARBA" id="ARBA00022833"/>
    </source>
</evidence>
<evidence type="ECO:0000256" key="5">
    <source>
        <dbReference type="SAM" id="MobiDB-lite"/>
    </source>
</evidence>
<feature type="region of interest" description="Disordered" evidence="5">
    <location>
        <begin position="535"/>
        <end position="574"/>
    </location>
</feature>
<dbReference type="Pfam" id="PF00641">
    <property type="entry name" value="Zn_ribbon_RanBP"/>
    <property type="match status" value="2"/>
</dbReference>
<protein>
    <submittedName>
        <fullName evidence="7">Zinc finger protein VAR3, chloroplastic</fullName>
    </submittedName>
</protein>
<sequence length="828" mass="93712">MAMGGATRFFVLLTTPFPLLHHRSSSLLRLSRHHKLFLSPSLLSSSSSFHHLTSSPSNSTLLPPSPLNSSHHLHNQTASSLRTDFYDDPSLAPNHTHHPWSEWSTFIHHISASGYFQNRPREEEEEEDFVAAGELTHLFLREARACLAFARDRQNILRLLSRRDIEVVVEHGSPFLFRNAEDSARKMRSFIANSITSVLDSDKAYTVDLMKYMLSYASNPLVSSERNNVQNRDLVESSVRNLFAELFKLICNAPGSNSYGSVQNQMPGRFGQKTAPGQKIEMKRGDWICPRCNFMNFARNIKCLECEETRPKRQLTGGEWECPQCDFFNYGRNMTCMRCDCKRPGQTLGATNTLSGTGYGNGSSDSTSDIDYRLAANEEKAQRWFSKVSQLDSTADINSVISDEDFPEIMPLRKGVNRFVVSTKKTPLERRLTNTQYQRNLGNDGTPEYADFQAGEVRKARDTSISENLDSIFDFVTGVSQSDNENVAYRRNTNTDSIPSSSSNSSPQYRDAKGSNSSHVPFVPLSADMFAQKSEDLKKGESKTEVPETNAGSAGFGDSIVNEDREKKQAEKSESWFKTVSEMHNNPDVAGAIPDEDFPDVMPMRKGENRFVVSKKKDRSLTSPAYKRQLAMEQAGNSNTNFVPFHEEYYAKAERWFRRVAQIKDISELSQIPDEDFPSIMPMRKGVNRFVVSKRKTPLERRLTSQQYRKNLPIVSSDPTKNENEAWSTSNFEFSAKAKISALDTSTNCKLARFLSRVSEVLVLSKTTTIPRRSRIEILPYEDAVARKVPSLRLKMLSQHVSSGLHNRDRPIFSIKKINVSRSLLIKY</sequence>
<dbReference type="GO" id="GO:0003729">
    <property type="term" value="F:mRNA binding"/>
    <property type="evidence" value="ECO:0007669"/>
    <property type="project" value="TreeGrafter"/>
</dbReference>
<reference evidence="7" key="1">
    <citation type="submission" date="2020-09" db="EMBL/GenBank/DDBJ databases">
        <title>Genome-Enabled Discovery of Anthraquinone Biosynthesis in Senna tora.</title>
        <authorList>
            <person name="Kang S.-H."/>
            <person name="Pandey R.P."/>
            <person name="Lee C.-M."/>
            <person name="Sim J.-S."/>
            <person name="Jeong J.-T."/>
            <person name="Choi B.-S."/>
            <person name="Jung M."/>
            <person name="Ginzburg D."/>
            <person name="Zhao K."/>
            <person name="Won S.Y."/>
            <person name="Oh T.-J."/>
            <person name="Yu Y."/>
            <person name="Kim N.-H."/>
            <person name="Lee O.R."/>
            <person name="Lee T.-H."/>
            <person name="Bashyal P."/>
            <person name="Kim T.-S."/>
            <person name="Lee W.-H."/>
            <person name="Kawkins C."/>
            <person name="Kim C.-K."/>
            <person name="Kim J.S."/>
            <person name="Ahn B.O."/>
            <person name="Rhee S.Y."/>
            <person name="Sohng J.K."/>
        </authorList>
    </citation>
    <scope>NUCLEOTIDE SEQUENCE</scope>
    <source>
        <tissue evidence="7">Leaf</tissue>
    </source>
</reference>
<evidence type="ECO:0000256" key="1">
    <source>
        <dbReference type="ARBA" id="ARBA00022723"/>
    </source>
</evidence>